<proteinExistence type="predicted"/>
<name>A0AAD7K5W0_9AGAR</name>
<feature type="region of interest" description="Disordered" evidence="1">
    <location>
        <begin position="61"/>
        <end position="88"/>
    </location>
</feature>
<feature type="compositionally biased region" description="Low complexity" evidence="1">
    <location>
        <begin position="69"/>
        <end position="88"/>
    </location>
</feature>
<protein>
    <recommendedName>
        <fullName evidence="5">Secreted protein</fullName>
    </recommendedName>
</protein>
<organism evidence="3 4">
    <name type="scientific">Mycena metata</name>
    <dbReference type="NCBI Taxonomy" id="1033252"/>
    <lineage>
        <taxon>Eukaryota</taxon>
        <taxon>Fungi</taxon>
        <taxon>Dikarya</taxon>
        <taxon>Basidiomycota</taxon>
        <taxon>Agaricomycotina</taxon>
        <taxon>Agaricomycetes</taxon>
        <taxon>Agaricomycetidae</taxon>
        <taxon>Agaricales</taxon>
        <taxon>Marasmiineae</taxon>
        <taxon>Mycenaceae</taxon>
        <taxon>Mycena</taxon>
    </lineage>
</organism>
<evidence type="ECO:0008006" key="5">
    <source>
        <dbReference type="Google" id="ProtNLM"/>
    </source>
</evidence>
<evidence type="ECO:0000313" key="4">
    <source>
        <dbReference type="Proteomes" id="UP001215598"/>
    </source>
</evidence>
<keyword evidence="2" id="KW-0732">Signal</keyword>
<feature type="signal peptide" evidence="2">
    <location>
        <begin position="1"/>
        <end position="26"/>
    </location>
</feature>
<comment type="caution">
    <text evidence="3">The sequence shown here is derived from an EMBL/GenBank/DDBJ whole genome shotgun (WGS) entry which is preliminary data.</text>
</comment>
<dbReference type="EMBL" id="JARKIB010000006">
    <property type="protein sequence ID" value="KAJ7779052.1"/>
    <property type="molecule type" value="Genomic_DNA"/>
</dbReference>
<keyword evidence="4" id="KW-1185">Reference proteome</keyword>
<gene>
    <name evidence="3" type="ORF">B0H16DRAFT_1711392</name>
</gene>
<accession>A0AAD7K5W0</accession>
<dbReference type="AlphaFoldDB" id="A0AAD7K5W0"/>
<reference evidence="3" key="1">
    <citation type="submission" date="2023-03" db="EMBL/GenBank/DDBJ databases">
        <title>Massive genome expansion in bonnet fungi (Mycena s.s.) driven by repeated elements and novel gene families across ecological guilds.</title>
        <authorList>
            <consortium name="Lawrence Berkeley National Laboratory"/>
            <person name="Harder C.B."/>
            <person name="Miyauchi S."/>
            <person name="Viragh M."/>
            <person name="Kuo A."/>
            <person name="Thoen E."/>
            <person name="Andreopoulos B."/>
            <person name="Lu D."/>
            <person name="Skrede I."/>
            <person name="Drula E."/>
            <person name="Henrissat B."/>
            <person name="Morin E."/>
            <person name="Kohler A."/>
            <person name="Barry K."/>
            <person name="LaButti K."/>
            <person name="Morin E."/>
            <person name="Salamov A."/>
            <person name="Lipzen A."/>
            <person name="Mereny Z."/>
            <person name="Hegedus B."/>
            <person name="Baldrian P."/>
            <person name="Stursova M."/>
            <person name="Weitz H."/>
            <person name="Taylor A."/>
            <person name="Grigoriev I.V."/>
            <person name="Nagy L.G."/>
            <person name="Martin F."/>
            <person name="Kauserud H."/>
        </authorList>
    </citation>
    <scope>NUCLEOTIDE SEQUENCE</scope>
    <source>
        <strain evidence="3">CBHHK182m</strain>
    </source>
</reference>
<feature type="chain" id="PRO_5042087233" description="Secreted protein" evidence="2">
    <location>
        <begin position="27"/>
        <end position="123"/>
    </location>
</feature>
<evidence type="ECO:0000256" key="2">
    <source>
        <dbReference type="SAM" id="SignalP"/>
    </source>
</evidence>
<dbReference type="Proteomes" id="UP001215598">
    <property type="component" value="Unassembled WGS sequence"/>
</dbReference>
<evidence type="ECO:0000313" key="3">
    <source>
        <dbReference type="EMBL" id="KAJ7779052.1"/>
    </source>
</evidence>
<evidence type="ECO:0000256" key="1">
    <source>
        <dbReference type="SAM" id="MobiDB-lite"/>
    </source>
</evidence>
<sequence>MVRITIALVSIVCMFQLAPLQRRAAGQCSEFTNDIGGNVTAARATLGPVCSPRLVRWFQPTHPPTQSLPVTTSATPATPATSSKPSSPCLLTANDGLNQIATSLLKNAPANATAQILATLQAP</sequence>